<dbReference type="EMBL" id="MHCC01000027">
    <property type="protein sequence ID" value="OGY12524.1"/>
    <property type="molecule type" value="Genomic_DNA"/>
</dbReference>
<gene>
    <name evidence="1" type="ORF">A3A77_00950</name>
</gene>
<organism evidence="1 2">
    <name type="scientific">Candidatus Blackburnbacteria bacterium RIFCSPLOWO2_01_FULL_40_20</name>
    <dbReference type="NCBI Taxonomy" id="1797519"/>
    <lineage>
        <taxon>Bacteria</taxon>
        <taxon>Candidatus Blackburniibacteriota</taxon>
    </lineage>
</organism>
<comment type="caution">
    <text evidence="1">The sequence shown here is derived from an EMBL/GenBank/DDBJ whole genome shotgun (WGS) entry which is preliminary data.</text>
</comment>
<evidence type="ECO:0000313" key="1">
    <source>
        <dbReference type="EMBL" id="OGY12524.1"/>
    </source>
</evidence>
<accession>A0A1G1VAL3</accession>
<dbReference type="Proteomes" id="UP000178659">
    <property type="component" value="Unassembled WGS sequence"/>
</dbReference>
<dbReference type="AlphaFoldDB" id="A0A1G1VAL3"/>
<reference evidence="1 2" key="1">
    <citation type="journal article" date="2016" name="Nat. Commun.">
        <title>Thousands of microbial genomes shed light on interconnected biogeochemical processes in an aquifer system.</title>
        <authorList>
            <person name="Anantharaman K."/>
            <person name="Brown C.T."/>
            <person name="Hug L.A."/>
            <person name="Sharon I."/>
            <person name="Castelle C.J."/>
            <person name="Probst A.J."/>
            <person name="Thomas B.C."/>
            <person name="Singh A."/>
            <person name="Wilkins M.J."/>
            <person name="Karaoz U."/>
            <person name="Brodie E.L."/>
            <person name="Williams K.H."/>
            <person name="Hubbard S.S."/>
            <person name="Banfield J.F."/>
        </authorList>
    </citation>
    <scope>NUCLEOTIDE SEQUENCE [LARGE SCALE GENOMIC DNA]</scope>
</reference>
<protein>
    <submittedName>
        <fullName evidence="1">Uncharacterized protein</fullName>
    </submittedName>
</protein>
<name>A0A1G1VAL3_9BACT</name>
<proteinExistence type="predicted"/>
<evidence type="ECO:0000313" key="2">
    <source>
        <dbReference type="Proteomes" id="UP000178659"/>
    </source>
</evidence>
<sequence length="61" mass="7036">MLSQEAIIEFKELYLQEYGVKLTDEQALDYDTRLVGLVKAVYGKNLPKSSDIDKDKCKEHD</sequence>